<dbReference type="SMART" id="SM00862">
    <property type="entry name" value="Trans_reg_C"/>
    <property type="match status" value="1"/>
</dbReference>
<dbReference type="PANTHER" id="PTHR48111">
    <property type="entry name" value="REGULATOR OF RPOS"/>
    <property type="match status" value="1"/>
</dbReference>
<feature type="domain" description="Response regulatory" evidence="8">
    <location>
        <begin position="4"/>
        <end position="120"/>
    </location>
</feature>
<evidence type="ECO:0000256" key="7">
    <source>
        <dbReference type="PROSITE-ProRule" id="PRU01091"/>
    </source>
</evidence>
<dbReference type="InterPro" id="IPR039420">
    <property type="entry name" value="WalR-like"/>
</dbReference>
<dbReference type="SUPFAM" id="SSF52172">
    <property type="entry name" value="CheY-like"/>
    <property type="match status" value="1"/>
</dbReference>
<dbReference type="PROSITE" id="PS51755">
    <property type="entry name" value="OMPR_PHOB"/>
    <property type="match status" value="1"/>
</dbReference>
<sequence>MNEQILIVESDQDTANKVIAGLVQSGYQVHHLNNGMDALEYLNDHEVDLLILDLKLDGLNGYELLRRLCDSKQHLSYPIMVLTAQDTTKDIVYAFDCGANDYLIKPFQMAELKVRVRNLLAIFGRNRGNNENVIRVGDIVIEPKRKQAKRDGELINLTPKEYELLLCLASHANQVCTRELILQEVWGVDFQINTNVVDVYIRHLRQKIDKGRPVKLITTVRGIGYMLQEP</sequence>
<keyword evidence="11" id="KW-1185">Reference proteome</keyword>
<evidence type="ECO:0000256" key="4">
    <source>
        <dbReference type="ARBA" id="ARBA00023125"/>
    </source>
</evidence>
<evidence type="ECO:0000256" key="5">
    <source>
        <dbReference type="ARBA" id="ARBA00023163"/>
    </source>
</evidence>
<gene>
    <name evidence="10" type="ORF">J2Z20_000780</name>
</gene>
<keyword evidence="3" id="KW-0805">Transcription regulation</keyword>
<dbReference type="InterPro" id="IPR011006">
    <property type="entry name" value="CheY-like_superfamily"/>
</dbReference>
<keyword evidence="4 7" id="KW-0238">DNA-binding</keyword>
<dbReference type="Pfam" id="PF00486">
    <property type="entry name" value="Trans_reg_C"/>
    <property type="match status" value="1"/>
</dbReference>
<feature type="modified residue" description="4-aspartylphosphate" evidence="6">
    <location>
        <position position="53"/>
    </location>
</feature>
<organism evidence="10 11">
    <name type="scientific">Paenibacillus sediminis</name>
    <dbReference type="NCBI Taxonomy" id="664909"/>
    <lineage>
        <taxon>Bacteria</taxon>
        <taxon>Bacillati</taxon>
        <taxon>Bacillota</taxon>
        <taxon>Bacilli</taxon>
        <taxon>Bacillales</taxon>
        <taxon>Paenibacillaceae</taxon>
        <taxon>Paenibacillus</taxon>
    </lineage>
</organism>
<evidence type="ECO:0000256" key="3">
    <source>
        <dbReference type="ARBA" id="ARBA00023015"/>
    </source>
</evidence>
<evidence type="ECO:0000256" key="6">
    <source>
        <dbReference type="PROSITE-ProRule" id="PRU00169"/>
    </source>
</evidence>
<dbReference type="InterPro" id="IPR001867">
    <property type="entry name" value="OmpR/PhoB-type_DNA-bd"/>
</dbReference>
<dbReference type="InterPro" id="IPR036388">
    <property type="entry name" value="WH-like_DNA-bd_sf"/>
</dbReference>
<accession>A0ABS4H077</accession>
<evidence type="ECO:0000259" key="8">
    <source>
        <dbReference type="PROSITE" id="PS50110"/>
    </source>
</evidence>
<dbReference type="EMBL" id="JAGGKP010000001">
    <property type="protein sequence ID" value="MBP1935919.1"/>
    <property type="molecule type" value="Genomic_DNA"/>
</dbReference>
<protein>
    <submittedName>
        <fullName evidence="10">DNA-binding response OmpR family regulator</fullName>
    </submittedName>
</protein>
<comment type="caution">
    <text evidence="10">The sequence shown here is derived from an EMBL/GenBank/DDBJ whole genome shotgun (WGS) entry which is preliminary data.</text>
</comment>
<evidence type="ECO:0000256" key="1">
    <source>
        <dbReference type="ARBA" id="ARBA00022553"/>
    </source>
</evidence>
<keyword evidence="1 6" id="KW-0597">Phosphoprotein</keyword>
<name>A0ABS4H077_9BACL</name>
<evidence type="ECO:0000313" key="10">
    <source>
        <dbReference type="EMBL" id="MBP1935919.1"/>
    </source>
</evidence>
<dbReference type="Proteomes" id="UP001519273">
    <property type="component" value="Unassembled WGS sequence"/>
</dbReference>
<evidence type="ECO:0000256" key="2">
    <source>
        <dbReference type="ARBA" id="ARBA00023012"/>
    </source>
</evidence>
<dbReference type="SMART" id="SM00448">
    <property type="entry name" value="REC"/>
    <property type="match status" value="1"/>
</dbReference>
<keyword evidence="2" id="KW-0902">Two-component regulatory system</keyword>
<dbReference type="GO" id="GO:0003677">
    <property type="term" value="F:DNA binding"/>
    <property type="evidence" value="ECO:0007669"/>
    <property type="project" value="UniProtKB-KW"/>
</dbReference>
<dbReference type="Gene3D" id="1.10.10.10">
    <property type="entry name" value="Winged helix-like DNA-binding domain superfamily/Winged helix DNA-binding domain"/>
    <property type="match status" value="1"/>
</dbReference>
<dbReference type="PROSITE" id="PS50110">
    <property type="entry name" value="RESPONSE_REGULATORY"/>
    <property type="match status" value="1"/>
</dbReference>
<dbReference type="InterPro" id="IPR001789">
    <property type="entry name" value="Sig_transdc_resp-reg_receiver"/>
</dbReference>
<feature type="domain" description="OmpR/PhoB-type" evidence="9">
    <location>
        <begin position="131"/>
        <end position="229"/>
    </location>
</feature>
<dbReference type="PANTHER" id="PTHR48111:SF22">
    <property type="entry name" value="REGULATOR OF RPOS"/>
    <property type="match status" value="1"/>
</dbReference>
<feature type="DNA-binding region" description="OmpR/PhoB-type" evidence="7">
    <location>
        <begin position="131"/>
        <end position="229"/>
    </location>
</feature>
<dbReference type="Gene3D" id="3.40.50.2300">
    <property type="match status" value="1"/>
</dbReference>
<reference evidence="10 11" key="1">
    <citation type="submission" date="2021-03" db="EMBL/GenBank/DDBJ databases">
        <title>Genomic Encyclopedia of Type Strains, Phase IV (KMG-IV): sequencing the most valuable type-strain genomes for metagenomic binning, comparative biology and taxonomic classification.</title>
        <authorList>
            <person name="Goeker M."/>
        </authorList>
    </citation>
    <scope>NUCLEOTIDE SEQUENCE [LARGE SCALE GENOMIC DNA]</scope>
    <source>
        <strain evidence="10 11">DSM 23491</strain>
    </source>
</reference>
<dbReference type="CDD" id="cd00383">
    <property type="entry name" value="trans_reg_C"/>
    <property type="match status" value="1"/>
</dbReference>
<dbReference type="RefSeq" id="WP_209845596.1">
    <property type="nucleotide sequence ID" value="NZ_CBCRVE010000001.1"/>
</dbReference>
<evidence type="ECO:0000313" key="11">
    <source>
        <dbReference type="Proteomes" id="UP001519273"/>
    </source>
</evidence>
<keyword evidence="5" id="KW-0804">Transcription</keyword>
<proteinExistence type="predicted"/>
<dbReference type="Pfam" id="PF00072">
    <property type="entry name" value="Response_reg"/>
    <property type="match status" value="1"/>
</dbReference>
<evidence type="ECO:0000259" key="9">
    <source>
        <dbReference type="PROSITE" id="PS51755"/>
    </source>
</evidence>